<keyword evidence="2" id="KW-1185">Reference proteome</keyword>
<reference evidence="1 2" key="1">
    <citation type="submission" date="2017-09" db="EMBL/GenBank/DDBJ databases">
        <title>WGS assembly of Aquilegia coerulea Goldsmith.</title>
        <authorList>
            <person name="Hodges S."/>
            <person name="Kramer E."/>
            <person name="Nordborg M."/>
            <person name="Tomkins J."/>
            <person name="Borevitz J."/>
            <person name="Derieg N."/>
            <person name="Yan J."/>
            <person name="Mihaltcheva S."/>
            <person name="Hayes R.D."/>
            <person name="Rokhsar D."/>
        </authorList>
    </citation>
    <scope>NUCLEOTIDE SEQUENCE [LARGE SCALE GENOMIC DNA]</scope>
    <source>
        <strain evidence="2">cv. Goldsmith</strain>
    </source>
</reference>
<evidence type="ECO:0008006" key="3">
    <source>
        <dbReference type="Google" id="ProtNLM"/>
    </source>
</evidence>
<name>A0A2G5DTQ3_AQUCA</name>
<gene>
    <name evidence="1" type="ORF">AQUCO_01500436v1</name>
</gene>
<dbReference type="Proteomes" id="UP000230069">
    <property type="component" value="Unassembled WGS sequence"/>
</dbReference>
<dbReference type="AlphaFoldDB" id="A0A2G5DTQ3"/>
<protein>
    <recommendedName>
        <fullName evidence="3">Protein kinase domain-containing protein</fullName>
    </recommendedName>
</protein>
<evidence type="ECO:0000313" key="1">
    <source>
        <dbReference type="EMBL" id="PIA46891.1"/>
    </source>
</evidence>
<dbReference type="InterPro" id="IPR011009">
    <property type="entry name" value="Kinase-like_dom_sf"/>
</dbReference>
<proteinExistence type="predicted"/>
<evidence type="ECO:0000313" key="2">
    <source>
        <dbReference type="Proteomes" id="UP000230069"/>
    </source>
</evidence>
<dbReference type="Gene3D" id="1.10.510.10">
    <property type="entry name" value="Transferase(Phosphotransferase) domain 1"/>
    <property type="match status" value="1"/>
</dbReference>
<dbReference type="EMBL" id="KZ305032">
    <property type="protein sequence ID" value="PIA46891.1"/>
    <property type="molecule type" value="Genomic_DNA"/>
</dbReference>
<dbReference type="SUPFAM" id="SSF56112">
    <property type="entry name" value="Protein kinase-like (PK-like)"/>
    <property type="match status" value="1"/>
</dbReference>
<sequence>MGTPTEETWPGVAELPLYNSDFCRYPPEDLETMVSDLEPAGVDLLRRMLTLDPSQRITAQEALGHAYFQDP</sequence>
<dbReference type="OrthoDB" id="1576271at2759"/>
<accession>A0A2G5DTQ3</accession>
<organism evidence="1 2">
    <name type="scientific">Aquilegia coerulea</name>
    <name type="common">Rocky mountain columbine</name>
    <dbReference type="NCBI Taxonomy" id="218851"/>
    <lineage>
        <taxon>Eukaryota</taxon>
        <taxon>Viridiplantae</taxon>
        <taxon>Streptophyta</taxon>
        <taxon>Embryophyta</taxon>
        <taxon>Tracheophyta</taxon>
        <taxon>Spermatophyta</taxon>
        <taxon>Magnoliopsida</taxon>
        <taxon>Ranunculales</taxon>
        <taxon>Ranunculaceae</taxon>
        <taxon>Thalictroideae</taxon>
        <taxon>Aquilegia</taxon>
    </lineage>
</organism>
<dbReference type="STRING" id="218851.A0A2G5DTQ3"/>
<dbReference type="InParanoid" id="A0A2G5DTQ3"/>